<reference evidence="3 4" key="1">
    <citation type="journal article" date="2016" name="Nat. Commun.">
        <title>Thousands of microbial genomes shed light on interconnected biogeochemical processes in an aquifer system.</title>
        <authorList>
            <person name="Anantharaman K."/>
            <person name="Brown C.T."/>
            <person name="Hug L.A."/>
            <person name="Sharon I."/>
            <person name="Castelle C.J."/>
            <person name="Probst A.J."/>
            <person name="Thomas B.C."/>
            <person name="Singh A."/>
            <person name="Wilkins M.J."/>
            <person name="Karaoz U."/>
            <person name="Brodie E.L."/>
            <person name="Williams K.H."/>
            <person name="Hubbard S.S."/>
            <person name="Banfield J.F."/>
        </authorList>
    </citation>
    <scope>NUCLEOTIDE SEQUENCE [LARGE SCALE GENOMIC DNA]</scope>
</reference>
<evidence type="ECO:0008006" key="5">
    <source>
        <dbReference type="Google" id="ProtNLM"/>
    </source>
</evidence>
<protein>
    <recommendedName>
        <fullName evidence="5">Glycosyltransferase</fullName>
    </recommendedName>
</protein>
<feature type="domain" description="Glycosyl transferase family 1" evidence="1">
    <location>
        <begin position="172"/>
        <end position="334"/>
    </location>
</feature>
<dbReference type="Gene3D" id="3.40.50.2000">
    <property type="entry name" value="Glycogen Phosphorylase B"/>
    <property type="match status" value="2"/>
</dbReference>
<feature type="domain" description="Glycosyltransferase subfamily 4-like N-terminal" evidence="2">
    <location>
        <begin position="9"/>
        <end position="169"/>
    </location>
</feature>
<dbReference type="AlphaFoldDB" id="A0A1F5VP08"/>
<gene>
    <name evidence="3" type="ORF">A2Y62_16540</name>
</gene>
<dbReference type="STRING" id="1817863.A2Y62_16540"/>
<dbReference type="Proteomes" id="UP000178943">
    <property type="component" value="Unassembled WGS sequence"/>
</dbReference>
<evidence type="ECO:0000313" key="4">
    <source>
        <dbReference type="Proteomes" id="UP000178943"/>
    </source>
</evidence>
<dbReference type="InterPro" id="IPR001296">
    <property type="entry name" value="Glyco_trans_1"/>
</dbReference>
<dbReference type="SUPFAM" id="SSF53756">
    <property type="entry name" value="UDP-Glycosyltransferase/glycogen phosphorylase"/>
    <property type="match status" value="1"/>
</dbReference>
<evidence type="ECO:0000259" key="1">
    <source>
        <dbReference type="Pfam" id="PF00534"/>
    </source>
</evidence>
<evidence type="ECO:0000313" key="3">
    <source>
        <dbReference type="EMBL" id="OGF65038.1"/>
    </source>
</evidence>
<dbReference type="EMBL" id="MFGW01000121">
    <property type="protein sequence ID" value="OGF65038.1"/>
    <property type="molecule type" value="Genomic_DNA"/>
</dbReference>
<organism evidence="3 4">
    <name type="scientific">Candidatus Fischerbacteria bacterium RBG_13_37_8</name>
    <dbReference type="NCBI Taxonomy" id="1817863"/>
    <lineage>
        <taxon>Bacteria</taxon>
        <taxon>Candidatus Fischeribacteriota</taxon>
    </lineage>
</organism>
<comment type="caution">
    <text evidence="3">The sequence shown here is derived from an EMBL/GenBank/DDBJ whole genome shotgun (WGS) entry which is preliminary data.</text>
</comment>
<evidence type="ECO:0000259" key="2">
    <source>
        <dbReference type="Pfam" id="PF13439"/>
    </source>
</evidence>
<dbReference type="CDD" id="cd03801">
    <property type="entry name" value="GT4_PimA-like"/>
    <property type="match status" value="1"/>
</dbReference>
<sequence>MIIVDTMTIGGTEKLTAFLANRFAEKNHETSLLILKNDFSSLEWVKKEKITIHTAIRRFTFDPSYLLKIARTMKEINPDIVLCQGLFSYFSTKTAFCTSSKKYPIVLALHFTKEIRIKDKFFNTIYFTLLKSSPDNIITIYRNQMNYFSKKYGIPLSRFHCIHNGIDVKYFQNKNDTENNDFTIIHIGNIREEKDQMTLLKALKIFNNSFEKWRLIFCGRDLINKKNAFIKYLKNVDLISKVIFIDFVKDIRVLLKKSDVFILSSLSEALPVSALEAMAMSVPCILTNVGGCSDIITEGVNGFLVPAKNPELIAERLLFLAKNPHALKIMKQNAPLIVQQKFSLDYMVDKYINFFEKITKHKDKQHEYR</sequence>
<dbReference type="Pfam" id="PF13439">
    <property type="entry name" value="Glyco_transf_4"/>
    <property type="match status" value="1"/>
</dbReference>
<proteinExistence type="predicted"/>
<dbReference type="Pfam" id="PF00534">
    <property type="entry name" value="Glycos_transf_1"/>
    <property type="match status" value="1"/>
</dbReference>
<name>A0A1F5VP08_9BACT</name>
<dbReference type="GO" id="GO:0016757">
    <property type="term" value="F:glycosyltransferase activity"/>
    <property type="evidence" value="ECO:0007669"/>
    <property type="project" value="InterPro"/>
</dbReference>
<dbReference type="InterPro" id="IPR028098">
    <property type="entry name" value="Glyco_trans_4-like_N"/>
</dbReference>
<accession>A0A1F5VP08</accession>
<dbReference type="PANTHER" id="PTHR12526">
    <property type="entry name" value="GLYCOSYLTRANSFERASE"/>
    <property type="match status" value="1"/>
</dbReference>
<dbReference type="PANTHER" id="PTHR12526:SF638">
    <property type="entry name" value="SPORE COAT PROTEIN SA"/>
    <property type="match status" value="1"/>
</dbReference>